<accession>Q1N5G7</accession>
<dbReference type="RefSeq" id="WP_007017393.1">
    <property type="nucleotide sequence ID" value="NZ_CH724113.1"/>
</dbReference>
<sequence>MIRILAILFALLMSHASVAQVIYHPRPEFAEDQRYTYFKALLHKALQNSRDQFDHYELFEVQSRMQQKRQLLSLEQGHISVMWTMTSAQREQEALAIRVPLMMGLMGYRLLVVNDADRQAIAQANEAKLKAMTSFQGHDWPDLEILKANGYNTKPFSFFLGLYKQLSLRKFDFYPRGILEAYREVEVGQYKNLSVDQSKLLYYPTAIYFFVAKDNTQLAARIEVGLQAMVESGDLEKFLINYGTHKKDLARAALNKRTLYTLRNPLLSEETPINDARYWLTVDEIQALLK</sequence>
<organism evidence="2 3">
    <name type="scientific">Bermanella marisrubri</name>
    <dbReference type="NCBI Taxonomy" id="207949"/>
    <lineage>
        <taxon>Bacteria</taxon>
        <taxon>Pseudomonadati</taxon>
        <taxon>Pseudomonadota</taxon>
        <taxon>Gammaproteobacteria</taxon>
        <taxon>Oceanospirillales</taxon>
        <taxon>Oceanospirillaceae</taxon>
        <taxon>Bermanella</taxon>
    </lineage>
</organism>
<evidence type="ECO:0008006" key="4">
    <source>
        <dbReference type="Google" id="ProtNLM"/>
    </source>
</evidence>
<dbReference type="Gene3D" id="3.40.190.10">
    <property type="entry name" value="Periplasmic binding protein-like II"/>
    <property type="match status" value="2"/>
</dbReference>
<dbReference type="OrthoDB" id="547680at2"/>
<keyword evidence="3" id="KW-1185">Reference proteome</keyword>
<reference evidence="2 3" key="1">
    <citation type="submission" date="2006-03" db="EMBL/GenBank/DDBJ databases">
        <authorList>
            <person name="Pinhassi J."/>
            <person name="Pedros-Alio C."/>
            <person name="Ferriera S."/>
            <person name="Johnson J."/>
            <person name="Kravitz S."/>
            <person name="Halpern A."/>
            <person name="Remington K."/>
            <person name="Beeson K."/>
            <person name="Tran B."/>
            <person name="Rogers Y.-H."/>
            <person name="Friedman R."/>
            <person name="Venter J.C."/>
        </authorList>
    </citation>
    <scope>NUCLEOTIDE SEQUENCE [LARGE SCALE GENOMIC DNA]</scope>
    <source>
        <strain evidence="2 3">RED65</strain>
    </source>
</reference>
<name>Q1N5G7_9GAMM</name>
<dbReference type="EMBL" id="AAQH01000001">
    <property type="protein sequence ID" value="EAT13975.1"/>
    <property type="molecule type" value="Genomic_DNA"/>
</dbReference>
<dbReference type="SUPFAM" id="SSF53850">
    <property type="entry name" value="Periplasmic binding protein-like II"/>
    <property type="match status" value="1"/>
</dbReference>
<evidence type="ECO:0000313" key="2">
    <source>
        <dbReference type="EMBL" id="EAT13975.1"/>
    </source>
</evidence>
<proteinExistence type="predicted"/>
<dbReference type="Proteomes" id="UP000004263">
    <property type="component" value="Unassembled WGS sequence"/>
</dbReference>
<evidence type="ECO:0000256" key="1">
    <source>
        <dbReference type="SAM" id="SignalP"/>
    </source>
</evidence>
<feature type="chain" id="PRO_5004194586" description="Solute-binding protein family 3/N-terminal domain-containing protein" evidence="1">
    <location>
        <begin position="20"/>
        <end position="290"/>
    </location>
</feature>
<feature type="signal peptide" evidence="1">
    <location>
        <begin position="1"/>
        <end position="19"/>
    </location>
</feature>
<dbReference type="AlphaFoldDB" id="Q1N5G7"/>
<keyword evidence="1" id="KW-0732">Signal</keyword>
<gene>
    <name evidence="2" type="ORF">RED65_11294</name>
</gene>
<dbReference type="STRING" id="207949.RED65_11294"/>
<evidence type="ECO:0000313" key="3">
    <source>
        <dbReference type="Proteomes" id="UP000004263"/>
    </source>
</evidence>
<protein>
    <recommendedName>
        <fullName evidence="4">Solute-binding protein family 3/N-terminal domain-containing protein</fullName>
    </recommendedName>
</protein>
<comment type="caution">
    <text evidence="2">The sequence shown here is derived from an EMBL/GenBank/DDBJ whole genome shotgun (WGS) entry which is preliminary data.</text>
</comment>
<dbReference type="HOGENOM" id="CLU_066015_1_0_6"/>